<accession>A0ABW1VE24</accession>
<feature type="domain" description="HTH lacI-type" evidence="4">
    <location>
        <begin position="13"/>
        <end position="67"/>
    </location>
</feature>
<dbReference type="Gene3D" id="3.40.50.2300">
    <property type="match status" value="2"/>
</dbReference>
<dbReference type="CDD" id="cd01392">
    <property type="entry name" value="HTH_LacI"/>
    <property type="match status" value="1"/>
</dbReference>
<proteinExistence type="predicted"/>
<evidence type="ECO:0000313" key="6">
    <source>
        <dbReference type="Proteomes" id="UP001596306"/>
    </source>
</evidence>
<evidence type="ECO:0000256" key="3">
    <source>
        <dbReference type="ARBA" id="ARBA00023163"/>
    </source>
</evidence>
<gene>
    <name evidence="5" type="ORF">ACFQB0_02110</name>
</gene>
<dbReference type="InterPro" id="IPR010982">
    <property type="entry name" value="Lambda_DNA-bd_dom_sf"/>
</dbReference>
<dbReference type="Pfam" id="PF00356">
    <property type="entry name" value="LacI"/>
    <property type="match status" value="1"/>
</dbReference>
<dbReference type="RefSeq" id="WP_386726989.1">
    <property type="nucleotide sequence ID" value="NZ_JBHSTP010000001.1"/>
</dbReference>
<keyword evidence="2 5" id="KW-0238">DNA-binding</keyword>
<dbReference type="SUPFAM" id="SSF53822">
    <property type="entry name" value="Periplasmic binding protein-like I"/>
    <property type="match status" value="1"/>
</dbReference>
<dbReference type="InterPro" id="IPR000843">
    <property type="entry name" value="HTH_LacI"/>
</dbReference>
<dbReference type="InterPro" id="IPR028082">
    <property type="entry name" value="Peripla_BP_I"/>
</dbReference>
<reference evidence="6" key="1">
    <citation type="journal article" date="2019" name="Int. J. Syst. Evol. Microbiol.">
        <title>The Global Catalogue of Microorganisms (GCM) 10K type strain sequencing project: providing services to taxonomists for standard genome sequencing and annotation.</title>
        <authorList>
            <consortium name="The Broad Institute Genomics Platform"/>
            <consortium name="The Broad Institute Genome Sequencing Center for Infectious Disease"/>
            <person name="Wu L."/>
            <person name="Ma J."/>
        </authorList>
    </citation>
    <scope>NUCLEOTIDE SEQUENCE [LARGE SCALE GENOMIC DNA]</scope>
    <source>
        <strain evidence="6">CCUG 43304</strain>
    </source>
</reference>
<dbReference type="PANTHER" id="PTHR30146">
    <property type="entry name" value="LACI-RELATED TRANSCRIPTIONAL REPRESSOR"/>
    <property type="match status" value="1"/>
</dbReference>
<dbReference type="SUPFAM" id="SSF47413">
    <property type="entry name" value="lambda repressor-like DNA-binding domains"/>
    <property type="match status" value="1"/>
</dbReference>
<protein>
    <submittedName>
        <fullName evidence="5">LacI family DNA-binding transcriptional regulator</fullName>
    </submittedName>
</protein>
<dbReference type="Gene3D" id="1.10.260.40">
    <property type="entry name" value="lambda repressor-like DNA-binding domains"/>
    <property type="match status" value="1"/>
</dbReference>
<keyword evidence="1" id="KW-0805">Transcription regulation</keyword>
<dbReference type="Proteomes" id="UP001596306">
    <property type="component" value="Unassembled WGS sequence"/>
</dbReference>
<dbReference type="PROSITE" id="PS50932">
    <property type="entry name" value="HTH_LACI_2"/>
    <property type="match status" value="1"/>
</dbReference>
<keyword evidence="3" id="KW-0804">Transcription</keyword>
<comment type="caution">
    <text evidence="5">The sequence shown here is derived from an EMBL/GenBank/DDBJ whole genome shotgun (WGS) entry which is preliminary data.</text>
</comment>
<dbReference type="GO" id="GO:0003677">
    <property type="term" value="F:DNA binding"/>
    <property type="evidence" value="ECO:0007669"/>
    <property type="project" value="UniProtKB-KW"/>
</dbReference>
<evidence type="ECO:0000256" key="1">
    <source>
        <dbReference type="ARBA" id="ARBA00023015"/>
    </source>
</evidence>
<dbReference type="PANTHER" id="PTHR30146:SF109">
    <property type="entry name" value="HTH-TYPE TRANSCRIPTIONAL REGULATOR GALS"/>
    <property type="match status" value="1"/>
</dbReference>
<dbReference type="SMART" id="SM00354">
    <property type="entry name" value="HTH_LACI"/>
    <property type="match status" value="1"/>
</dbReference>
<organism evidence="5 6">
    <name type="scientific">Luethyella okanaganae</name>
    <dbReference type="NCBI Taxonomy" id="69372"/>
    <lineage>
        <taxon>Bacteria</taxon>
        <taxon>Bacillati</taxon>
        <taxon>Actinomycetota</taxon>
        <taxon>Actinomycetes</taxon>
        <taxon>Micrococcales</taxon>
        <taxon>Microbacteriaceae</taxon>
        <taxon>Luethyella</taxon>
    </lineage>
</organism>
<evidence type="ECO:0000313" key="5">
    <source>
        <dbReference type="EMBL" id="MFC6354910.1"/>
    </source>
</evidence>
<evidence type="ECO:0000259" key="4">
    <source>
        <dbReference type="PROSITE" id="PS50932"/>
    </source>
</evidence>
<evidence type="ECO:0000256" key="2">
    <source>
        <dbReference type="ARBA" id="ARBA00023125"/>
    </source>
</evidence>
<name>A0ABW1VE24_9MICO</name>
<dbReference type="EMBL" id="JBHSTP010000001">
    <property type="protein sequence ID" value="MFC6354910.1"/>
    <property type="molecule type" value="Genomic_DNA"/>
</dbReference>
<dbReference type="InterPro" id="IPR046335">
    <property type="entry name" value="LacI/GalR-like_sensor"/>
</dbReference>
<keyword evidence="6" id="KW-1185">Reference proteome</keyword>
<sequence>MTVSSKESVTRRPTLQSIALKAGVSHQTVSNVLNSPERVAEATRERVLDVIKELNYRPNETARSLARQSTRLISFHIGQGHHNEASVLDPFMRELARVGKQHGYRVVLDIVGSDDTEQIDSYEELYARRSVDGVVIAETHVGDQRPAWLVEHGMPMVAFGRPWATIQAQHSWVDVDGGLGMRLVAEHLDENGHDRLAYIGPARNRGMEDDRLDGFLSGQIGRGVGRRSVTQLSVEDPTELWTALPRLLRDHQPTALACRDDSFAFEAVQVLHTLGLEAGRDIAVTGFDDSELAHRCRPQLTTVSQPIHEVVVLIWQSLLAQFDGADQAPLQRLIQPSLVTRESSRGPRRTG</sequence>
<dbReference type="Pfam" id="PF13377">
    <property type="entry name" value="Peripla_BP_3"/>
    <property type="match status" value="1"/>
</dbReference>